<dbReference type="PANTHER" id="PTHR44758:SF1">
    <property type="entry name" value="NAD(P) TRANSHYDROGENASE SUBUNIT BETA"/>
    <property type="match status" value="1"/>
</dbReference>
<feature type="compositionally biased region" description="Basic and acidic residues" evidence="16">
    <location>
        <begin position="279"/>
        <end position="297"/>
    </location>
</feature>
<evidence type="ECO:0000256" key="2">
    <source>
        <dbReference type="ARBA" id="ARBA00004429"/>
    </source>
</evidence>
<dbReference type="OrthoDB" id="9763786at2"/>
<evidence type="ECO:0000256" key="16">
    <source>
        <dbReference type="SAM" id="MobiDB-lite"/>
    </source>
</evidence>
<dbReference type="PANTHER" id="PTHR44758">
    <property type="entry name" value="NAD(P) TRANSHYDROGENASE SUBUNIT BETA"/>
    <property type="match status" value="1"/>
</dbReference>
<evidence type="ECO:0000256" key="7">
    <source>
        <dbReference type="ARBA" id="ARBA00022519"/>
    </source>
</evidence>
<evidence type="ECO:0000256" key="6">
    <source>
        <dbReference type="ARBA" id="ARBA00022475"/>
    </source>
</evidence>
<dbReference type="EMBL" id="DF977001">
    <property type="protein sequence ID" value="GAQ25108.1"/>
    <property type="molecule type" value="Genomic_DNA"/>
</dbReference>
<dbReference type="GO" id="GO:0050661">
    <property type="term" value="F:NADP binding"/>
    <property type="evidence" value="ECO:0007669"/>
    <property type="project" value="InterPro"/>
</dbReference>
<evidence type="ECO:0000256" key="12">
    <source>
        <dbReference type="ARBA" id="ARBA00023027"/>
    </source>
</evidence>
<evidence type="ECO:0000259" key="18">
    <source>
        <dbReference type="Pfam" id="PF02233"/>
    </source>
</evidence>
<evidence type="ECO:0000256" key="8">
    <source>
        <dbReference type="ARBA" id="ARBA00022692"/>
    </source>
</evidence>
<evidence type="ECO:0000256" key="1">
    <source>
        <dbReference type="ARBA" id="ARBA00003943"/>
    </source>
</evidence>
<proteinExistence type="inferred from homology"/>
<name>A0A0U9HGT8_9FIRM</name>
<dbReference type="STRING" id="224999.GCA_001485475_01123"/>
<keyword evidence="13 15" id="KW-0472">Membrane</keyword>
<feature type="transmembrane region" description="Helical" evidence="17">
    <location>
        <begin position="118"/>
        <end position="138"/>
    </location>
</feature>
<keyword evidence="6 15" id="KW-1003">Cell membrane</keyword>
<feature type="transmembrane region" description="Helical" evidence="17">
    <location>
        <begin position="158"/>
        <end position="176"/>
    </location>
</feature>
<dbReference type="Proteomes" id="UP000062160">
    <property type="component" value="Unassembled WGS sequence"/>
</dbReference>
<evidence type="ECO:0000256" key="11">
    <source>
        <dbReference type="ARBA" id="ARBA00022989"/>
    </source>
</evidence>
<keyword evidence="9 15" id="KW-0521">NADP</keyword>
<feature type="transmembrane region" description="Helical" evidence="17">
    <location>
        <begin position="86"/>
        <end position="106"/>
    </location>
</feature>
<feature type="transmembrane region" description="Helical" evidence="17">
    <location>
        <begin position="58"/>
        <end position="74"/>
    </location>
</feature>
<feature type="region of interest" description="Disordered" evidence="16">
    <location>
        <begin position="279"/>
        <end position="298"/>
    </location>
</feature>
<dbReference type="RefSeq" id="WP_059032524.1">
    <property type="nucleotide sequence ID" value="NZ_DF977001.1"/>
</dbReference>
<evidence type="ECO:0000256" key="9">
    <source>
        <dbReference type="ARBA" id="ARBA00022857"/>
    </source>
</evidence>
<dbReference type="PIRSF" id="PIRSF000204">
    <property type="entry name" value="PNTB"/>
    <property type="match status" value="1"/>
</dbReference>
<dbReference type="Gene3D" id="3.40.50.1220">
    <property type="entry name" value="TPP-binding domain"/>
    <property type="match status" value="1"/>
</dbReference>
<keyword evidence="20" id="KW-1185">Reference proteome</keyword>
<dbReference type="InterPro" id="IPR034300">
    <property type="entry name" value="PNTB-like"/>
</dbReference>
<evidence type="ECO:0000256" key="14">
    <source>
        <dbReference type="ARBA" id="ARBA00048202"/>
    </source>
</evidence>
<dbReference type="Pfam" id="PF02233">
    <property type="entry name" value="PNTB"/>
    <property type="match status" value="1"/>
</dbReference>
<reference evidence="19" key="1">
    <citation type="journal article" date="2016" name="Genome Announc.">
        <title>Draft Genome Sequence of the Syntrophic Lactate-Degrading Bacterium Tepidanaerobacter syntrophicus JLT.</title>
        <authorList>
            <person name="Matsuura N."/>
            <person name="Ohashi A."/>
            <person name="Tourlousse D.M."/>
            <person name="Sekiguchi Y."/>
        </authorList>
    </citation>
    <scope>NUCLEOTIDE SEQUENCE [LARGE SCALE GENOMIC DNA]</scope>
    <source>
        <strain evidence="19">JL</strain>
    </source>
</reference>
<feature type="transmembrane region" description="Helical" evidence="17">
    <location>
        <begin position="182"/>
        <end position="201"/>
    </location>
</feature>
<keyword evidence="12 15" id="KW-0520">NAD</keyword>
<feature type="domain" description="NADP transhydrogenase beta-like" evidence="18">
    <location>
        <begin position="7"/>
        <end position="460"/>
    </location>
</feature>
<sequence length="475" mass="50271">MIGTYEVISVVLSALVLLGIKLMSSPKTAVLGNRIGAIAMFVAIIVVLIYNGIIDMPLLWIAILLGGVIGYAIAKRVKMIEMPQMVALLNGLGGGASALVALVEIYEKYPYMTTFSRITSQLALAVGAITLSGSLVAAAKLARKISQKPIILKKHNQISNSILLAVAVFIILALFSNAANSGTFSIVTALLSLTYGVFFAIRVGGADMPITISLLNSLSGLAGAICGFTIGDPLLVAVGAIVGASGLILTQIMCSAMNRSLVDILKGSQLNNSAQAKKSEGKITAVKRNEESPEHKKTPAQLLKEAKKVIIVPGYGMAIAQAQSYVKELYDLLESQGKEVKFAIHPVAGRMPGHMNVLLAEVDVPYEKLCEMDAINPEFAETDVVLVVGACDVINPAANTAEGTPIYGMPVLEVDKAKSVIVCNLDTKPGYSGVDNSLYELPHVHLLLGDASETLKKLIKSIEQEEVTLSSKNNI</sequence>
<comment type="subcellular location">
    <subcellularLocation>
        <location evidence="2">Cell inner membrane</location>
        <topology evidence="2">Multi-pass membrane protein</topology>
    </subcellularLocation>
</comment>
<keyword evidence="7 15" id="KW-0997">Cell inner membrane</keyword>
<keyword evidence="10 15" id="KW-1278">Translocase</keyword>
<evidence type="ECO:0000313" key="19">
    <source>
        <dbReference type="EMBL" id="GAQ25108.1"/>
    </source>
</evidence>
<evidence type="ECO:0000256" key="5">
    <source>
        <dbReference type="ARBA" id="ARBA00014581"/>
    </source>
</evidence>
<protein>
    <recommendedName>
        <fullName evidence="5 15">NAD(P) transhydrogenase subunit beta</fullName>
        <ecNumber evidence="4 15">7.1.1.1</ecNumber>
    </recommendedName>
    <alternativeName>
        <fullName evidence="15">Nicotinamide nucleotide transhydrogenase subunit beta</fullName>
    </alternativeName>
</protein>
<evidence type="ECO:0000256" key="10">
    <source>
        <dbReference type="ARBA" id="ARBA00022967"/>
    </source>
</evidence>
<feature type="transmembrane region" description="Helical" evidence="17">
    <location>
        <begin position="35"/>
        <end position="52"/>
    </location>
</feature>
<dbReference type="SUPFAM" id="SSF52467">
    <property type="entry name" value="DHS-like NAD/FAD-binding domain"/>
    <property type="match status" value="1"/>
</dbReference>
<dbReference type="GO" id="GO:0008750">
    <property type="term" value="F:proton-translocating NAD(P)+ transhydrogenase activity"/>
    <property type="evidence" value="ECO:0007669"/>
    <property type="project" value="UniProtKB-EC"/>
</dbReference>
<organism evidence="19">
    <name type="scientific">Tepidanaerobacter syntrophicus</name>
    <dbReference type="NCBI Taxonomy" id="224999"/>
    <lineage>
        <taxon>Bacteria</taxon>
        <taxon>Bacillati</taxon>
        <taxon>Bacillota</taxon>
        <taxon>Clostridia</taxon>
        <taxon>Thermosediminibacterales</taxon>
        <taxon>Tepidanaerobacteraceae</taxon>
        <taxon>Tepidanaerobacter</taxon>
    </lineage>
</organism>
<feature type="transmembrane region" description="Helical" evidence="17">
    <location>
        <begin position="213"/>
        <end position="230"/>
    </location>
</feature>
<gene>
    <name evidence="19" type="ORF">TSYNT_7126</name>
</gene>
<dbReference type="EC" id="7.1.1.1" evidence="4 15"/>
<evidence type="ECO:0000256" key="13">
    <source>
        <dbReference type="ARBA" id="ARBA00023136"/>
    </source>
</evidence>
<evidence type="ECO:0000256" key="3">
    <source>
        <dbReference type="ARBA" id="ARBA00007919"/>
    </source>
</evidence>
<keyword evidence="8 17" id="KW-0812">Transmembrane</keyword>
<evidence type="ECO:0000256" key="15">
    <source>
        <dbReference type="PIRNR" id="PIRNR000204"/>
    </source>
</evidence>
<comment type="catalytic activity">
    <reaction evidence="14 15">
        <text>NAD(+) + NADPH + H(+)(in) = NADH + NADP(+) + H(+)(out)</text>
        <dbReference type="Rhea" id="RHEA:47992"/>
        <dbReference type="ChEBI" id="CHEBI:15378"/>
        <dbReference type="ChEBI" id="CHEBI:57540"/>
        <dbReference type="ChEBI" id="CHEBI:57783"/>
        <dbReference type="ChEBI" id="CHEBI:57945"/>
        <dbReference type="ChEBI" id="CHEBI:58349"/>
        <dbReference type="EC" id="7.1.1.1"/>
    </reaction>
</comment>
<feature type="transmembrane region" description="Helical" evidence="17">
    <location>
        <begin position="236"/>
        <end position="256"/>
    </location>
</feature>
<dbReference type="GO" id="GO:0005886">
    <property type="term" value="C:plasma membrane"/>
    <property type="evidence" value="ECO:0007669"/>
    <property type="project" value="UniProtKB-SubCell"/>
</dbReference>
<comment type="function">
    <text evidence="1 15">The transhydrogenation between NADH and NADP is coupled to respiration and ATP hydrolysis and functions as a proton pump across the membrane.</text>
</comment>
<keyword evidence="11 17" id="KW-1133">Transmembrane helix</keyword>
<comment type="similarity">
    <text evidence="3 15">Belongs to the PNT beta subunit family.</text>
</comment>
<dbReference type="InterPro" id="IPR029035">
    <property type="entry name" value="DHS-like_NAD/FAD-binding_dom"/>
</dbReference>
<dbReference type="AlphaFoldDB" id="A0A0U9HGT8"/>
<dbReference type="InterPro" id="IPR012136">
    <property type="entry name" value="NADH_DH_b"/>
</dbReference>
<evidence type="ECO:0000313" key="20">
    <source>
        <dbReference type="Proteomes" id="UP000062160"/>
    </source>
</evidence>
<evidence type="ECO:0000256" key="17">
    <source>
        <dbReference type="SAM" id="Phobius"/>
    </source>
</evidence>
<accession>A0A0U9HGT8</accession>
<feature type="transmembrane region" description="Helical" evidence="17">
    <location>
        <begin position="6"/>
        <end position="23"/>
    </location>
</feature>
<evidence type="ECO:0000256" key="4">
    <source>
        <dbReference type="ARBA" id="ARBA00012943"/>
    </source>
</evidence>